<dbReference type="EMBL" id="UINC01044678">
    <property type="protein sequence ID" value="SVB50454.1"/>
    <property type="molecule type" value="Genomic_DNA"/>
</dbReference>
<name>A0A382EK58_9ZZZZ</name>
<organism evidence="1">
    <name type="scientific">marine metagenome</name>
    <dbReference type="NCBI Taxonomy" id="408172"/>
    <lineage>
        <taxon>unclassified sequences</taxon>
        <taxon>metagenomes</taxon>
        <taxon>ecological metagenomes</taxon>
    </lineage>
</organism>
<proteinExistence type="predicted"/>
<reference evidence="1" key="1">
    <citation type="submission" date="2018-05" db="EMBL/GenBank/DDBJ databases">
        <authorList>
            <person name="Lanie J.A."/>
            <person name="Ng W.-L."/>
            <person name="Kazmierczak K.M."/>
            <person name="Andrzejewski T.M."/>
            <person name="Davidsen T.M."/>
            <person name="Wayne K.J."/>
            <person name="Tettelin H."/>
            <person name="Glass J.I."/>
            <person name="Rusch D."/>
            <person name="Podicherti R."/>
            <person name="Tsui H.-C.T."/>
            <person name="Winkler M.E."/>
        </authorList>
    </citation>
    <scope>NUCLEOTIDE SEQUENCE</scope>
</reference>
<dbReference type="AlphaFoldDB" id="A0A382EK58"/>
<sequence length="202" mass="22752">MKSNIIKYTIIVLAGIVLSNCASNTYSIKSEKNKTVSKVPAWYMSDVAEKKACDIKIFGKDKDKQCIYGVGTSVSPSLELAIEKAKLTAKAELADIIKGEMNKKAKMFVTELGKTYQKSVVTDVETTLVNIIEETPVRGYEIFAQEVTMTKNNYYRAWIGLRLPLGEYNKMYNYAVIDVVDAFELKKKAELAYKTIDQTEQQ</sequence>
<gene>
    <name evidence="1" type="ORF">METZ01_LOCUS203308</name>
</gene>
<evidence type="ECO:0000313" key="1">
    <source>
        <dbReference type="EMBL" id="SVB50454.1"/>
    </source>
</evidence>
<accession>A0A382EK58</accession>
<evidence type="ECO:0008006" key="2">
    <source>
        <dbReference type="Google" id="ProtNLM"/>
    </source>
</evidence>
<protein>
    <recommendedName>
        <fullName evidence="2">LPP20 lipoprotein</fullName>
    </recommendedName>
</protein>